<dbReference type="InterPro" id="IPR053232">
    <property type="entry name" value="DnaJ_C/III_chloroplastic"/>
</dbReference>
<feature type="region of interest" description="Disordered" evidence="1">
    <location>
        <begin position="160"/>
        <end position="190"/>
    </location>
</feature>
<proteinExistence type="predicted"/>
<sequence length="407" mass="46712">MARSRYLYNATQLFLLALYSNSSYKGGTFPSSIGADHLGPPTHIEAFNTTHSRTTKYTPKGTIRISPTMLTPYEILGVKQYATLSEIKAAYVEMAIRNHPDKTVGLTEEERRRRMEVCQAANNAWELLRDPAFRPKYDSYEFDPIEEGWPQGPCGFTFKSQDPYSKESKKAEKNRAKQRKQAQADRAHKVEKKWEPYGPADGWTYRHEGRDWRFQINISSNFRVAPGHIPHVSFSKKAQIAVIVIELQKGEKKPDQEDVFLKLDRIPGECHRFESVYTETDKGIELTVTIRTNRPEGLSRFVATKWKMAFDVHMPERVPQDQNGCATSLKFFDEKSPPSKKVAKRRYGGEFPKGSAEYPLLEREGLEGVEFVHLAEFEYNSNLWCNDVTWTQIAAFGYIPKCSTSEK</sequence>
<dbReference type="RefSeq" id="XP_033691166.1">
    <property type="nucleotide sequence ID" value="XM_033820079.1"/>
</dbReference>
<evidence type="ECO:0000313" key="4">
    <source>
        <dbReference type="Proteomes" id="UP000800094"/>
    </source>
</evidence>
<dbReference type="Proteomes" id="UP000800094">
    <property type="component" value="Unassembled WGS sequence"/>
</dbReference>
<accession>A0A6A6J1U2</accession>
<dbReference type="PROSITE" id="PS50076">
    <property type="entry name" value="DNAJ_2"/>
    <property type="match status" value="1"/>
</dbReference>
<evidence type="ECO:0000259" key="2">
    <source>
        <dbReference type="PROSITE" id="PS50076"/>
    </source>
</evidence>
<evidence type="ECO:0000313" key="3">
    <source>
        <dbReference type="EMBL" id="KAF2256162.1"/>
    </source>
</evidence>
<dbReference type="PANTHER" id="PTHR45090">
    <property type="entry name" value="CHAPERONE PROTEIN DNAJ 20 CHLOROPLASTIC"/>
    <property type="match status" value="1"/>
</dbReference>
<protein>
    <recommendedName>
        <fullName evidence="2">J domain-containing protein</fullName>
    </recommendedName>
</protein>
<dbReference type="AlphaFoldDB" id="A0A6A6J1U2"/>
<feature type="compositionally biased region" description="Basic and acidic residues" evidence="1">
    <location>
        <begin position="164"/>
        <end position="175"/>
    </location>
</feature>
<name>A0A6A6J1U2_9PLEO</name>
<dbReference type="SUPFAM" id="SSF46565">
    <property type="entry name" value="Chaperone J-domain"/>
    <property type="match status" value="1"/>
</dbReference>
<dbReference type="Pfam" id="PF00226">
    <property type="entry name" value="DnaJ"/>
    <property type="match status" value="1"/>
</dbReference>
<dbReference type="PRINTS" id="PR00625">
    <property type="entry name" value="JDOMAIN"/>
</dbReference>
<dbReference type="SMART" id="SM00271">
    <property type="entry name" value="DnaJ"/>
    <property type="match status" value="1"/>
</dbReference>
<feature type="domain" description="J" evidence="2">
    <location>
        <begin position="71"/>
        <end position="141"/>
    </location>
</feature>
<dbReference type="CDD" id="cd06257">
    <property type="entry name" value="DnaJ"/>
    <property type="match status" value="1"/>
</dbReference>
<dbReference type="PANTHER" id="PTHR45090:SF4">
    <property type="entry name" value="J DOMAIN-CONTAINING PROTEIN"/>
    <property type="match status" value="1"/>
</dbReference>
<gene>
    <name evidence="3" type="ORF">BU26DRAFT_15753</name>
</gene>
<reference evidence="3" key="1">
    <citation type="journal article" date="2020" name="Stud. Mycol.">
        <title>101 Dothideomycetes genomes: a test case for predicting lifestyles and emergence of pathogens.</title>
        <authorList>
            <person name="Haridas S."/>
            <person name="Albert R."/>
            <person name="Binder M."/>
            <person name="Bloem J."/>
            <person name="Labutti K."/>
            <person name="Salamov A."/>
            <person name="Andreopoulos B."/>
            <person name="Baker S."/>
            <person name="Barry K."/>
            <person name="Bills G."/>
            <person name="Bluhm B."/>
            <person name="Cannon C."/>
            <person name="Castanera R."/>
            <person name="Culley D."/>
            <person name="Daum C."/>
            <person name="Ezra D."/>
            <person name="Gonzalez J."/>
            <person name="Henrissat B."/>
            <person name="Kuo A."/>
            <person name="Liang C."/>
            <person name="Lipzen A."/>
            <person name="Lutzoni F."/>
            <person name="Magnuson J."/>
            <person name="Mondo S."/>
            <person name="Nolan M."/>
            <person name="Ohm R."/>
            <person name="Pangilinan J."/>
            <person name="Park H.-J."/>
            <person name="Ramirez L."/>
            <person name="Alfaro M."/>
            <person name="Sun H."/>
            <person name="Tritt A."/>
            <person name="Yoshinaga Y."/>
            <person name="Zwiers L.-H."/>
            <person name="Turgeon B."/>
            <person name="Goodwin S."/>
            <person name="Spatafora J."/>
            <person name="Crous P."/>
            <person name="Grigoriev I."/>
        </authorList>
    </citation>
    <scope>NUCLEOTIDE SEQUENCE</scope>
    <source>
        <strain evidence="3">CBS 122368</strain>
    </source>
</reference>
<evidence type="ECO:0000256" key="1">
    <source>
        <dbReference type="SAM" id="MobiDB-lite"/>
    </source>
</evidence>
<dbReference type="GeneID" id="54573409"/>
<keyword evidence="4" id="KW-1185">Reference proteome</keyword>
<dbReference type="OrthoDB" id="10250354at2759"/>
<dbReference type="EMBL" id="ML987189">
    <property type="protein sequence ID" value="KAF2256162.1"/>
    <property type="molecule type" value="Genomic_DNA"/>
</dbReference>
<dbReference type="Gene3D" id="1.10.287.110">
    <property type="entry name" value="DnaJ domain"/>
    <property type="match status" value="1"/>
</dbReference>
<dbReference type="InterPro" id="IPR001623">
    <property type="entry name" value="DnaJ_domain"/>
</dbReference>
<organism evidence="3 4">
    <name type="scientific">Trematosphaeria pertusa</name>
    <dbReference type="NCBI Taxonomy" id="390896"/>
    <lineage>
        <taxon>Eukaryota</taxon>
        <taxon>Fungi</taxon>
        <taxon>Dikarya</taxon>
        <taxon>Ascomycota</taxon>
        <taxon>Pezizomycotina</taxon>
        <taxon>Dothideomycetes</taxon>
        <taxon>Pleosporomycetidae</taxon>
        <taxon>Pleosporales</taxon>
        <taxon>Massarineae</taxon>
        <taxon>Trematosphaeriaceae</taxon>
        <taxon>Trematosphaeria</taxon>
    </lineage>
</organism>
<dbReference type="InterPro" id="IPR036869">
    <property type="entry name" value="J_dom_sf"/>
</dbReference>